<dbReference type="InterPro" id="IPR036116">
    <property type="entry name" value="FN3_sf"/>
</dbReference>
<dbReference type="PANTHER" id="PTHR46708:SF2">
    <property type="entry name" value="FIBRONECTIN TYPE-III DOMAIN-CONTAINING PROTEIN"/>
    <property type="match status" value="1"/>
</dbReference>
<comment type="caution">
    <text evidence="4">The sequence shown here is derived from an EMBL/GenBank/DDBJ whole genome shotgun (WGS) entry which is preliminary data.</text>
</comment>
<dbReference type="Pfam" id="PF00041">
    <property type="entry name" value="fn3"/>
    <property type="match status" value="1"/>
</dbReference>
<gene>
    <name evidence="4" type="ORF">KDA27_06670</name>
</gene>
<feature type="chain" id="PRO_5037678058" description="Fibronectin type-III domain-containing protein" evidence="2">
    <location>
        <begin position="22"/>
        <end position="271"/>
    </location>
</feature>
<feature type="domain" description="Fibronectin type-III" evidence="3">
    <location>
        <begin position="44"/>
        <end position="153"/>
    </location>
</feature>
<dbReference type="SUPFAM" id="SSF49265">
    <property type="entry name" value="Fibronectin type III"/>
    <property type="match status" value="2"/>
</dbReference>
<feature type="domain" description="Fibronectin type-III" evidence="3">
    <location>
        <begin position="158"/>
        <end position="270"/>
    </location>
</feature>
<reference evidence="4" key="2">
    <citation type="journal article" date="2021" name="Microbiome">
        <title>Successional dynamics and alternative stable states in a saline activated sludge microbial community over 9 years.</title>
        <authorList>
            <person name="Wang Y."/>
            <person name="Ye J."/>
            <person name="Ju F."/>
            <person name="Liu L."/>
            <person name="Boyd J.A."/>
            <person name="Deng Y."/>
            <person name="Parks D.H."/>
            <person name="Jiang X."/>
            <person name="Yin X."/>
            <person name="Woodcroft B.J."/>
            <person name="Tyson G.W."/>
            <person name="Hugenholtz P."/>
            <person name="Polz M.F."/>
            <person name="Zhang T."/>
        </authorList>
    </citation>
    <scope>NUCLEOTIDE SEQUENCE</scope>
    <source>
        <strain evidence="4">HKST-UBA02</strain>
    </source>
</reference>
<dbReference type="GO" id="GO:0003993">
    <property type="term" value="F:acid phosphatase activity"/>
    <property type="evidence" value="ECO:0007669"/>
    <property type="project" value="InterPro"/>
</dbReference>
<dbReference type="InterPro" id="IPR015914">
    <property type="entry name" value="PAPs_N"/>
</dbReference>
<evidence type="ECO:0000256" key="1">
    <source>
        <dbReference type="ARBA" id="ARBA00022737"/>
    </source>
</evidence>
<dbReference type="Proteomes" id="UP000739538">
    <property type="component" value="Unassembled WGS sequence"/>
</dbReference>
<sequence length="271" mass="29330">MTSLRTVSAWKVLAGASLVAAGSIGVGCGDDSSPTPPPVPDTTPPAAIIDLGSSFLRPTSLRLDWTAPGDDGEEGRATEYDIRFSPLPITEENWQDAQKVIYDTRPLPAYSIEHVPVSGLQPETVYYFVVATVDEADNWSDISNIHAVSTIPLTDVTPPEAVMDLALVSVTDSSAVLTWTATGDDGDVGTAFAYDIRFSRQVITEENYFDIVDEGIPRFPPVPQPAGTTMQYELPELQPGTHYYVAMQVLDDGLNRSRLSNNVELTTSPPR</sequence>
<dbReference type="PANTHER" id="PTHR46708">
    <property type="entry name" value="TENASCIN"/>
    <property type="match status" value="1"/>
</dbReference>
<proteinExistence type="predicted"/>
<feature type="signal peptide" evidence="2">
    <location>
        <begin position="1"/>
        <end position="21"/>
    </location>
</feature>
<protein>
    <recommendedName>
        <fullName evidence="3">Fibronectin type-III domain-containing protein</fullName>
    </recommendedName>
</protein>
<dbReference type="PROSITE" id="PS50853">
    <property type="entry name" value="FN3"/>
    <property type="match status" value="2"/>
</dbReference>
<organism evidence="4 5">
    <name type="scientific">Eiseniibacteriota bacterium</name>
    <dbReference type="NCBI Taxonomy" id="2212470"/>
    <lineage>
        <taxon>Bacteria</taxon>
        <taxon>Candidatus Eiseniibacteriota</taxon>
    </lineage>
</organism>
<accession>A0A956SCL0</accession>
<dbReference type="CDD" id="cd00063">
    <property type="entry name" value="FN3"/>
    <property type="match status" value="2"/>
</dbReference>
<reference evidence="4" key="1">
    <citation type="submission" date="2020-04" db="EMBL/GenBank/DDBJ databases">
        <authorList>
            <person name="Zhang T."/>
        </authorList>
    </citation>
    <scope>NUCLEOTIDE SEQUENCE</scope>
    <source>
        <strain evidence="4">HKST-UBA02</strain>
    </source>
</reference>
<evidence type="ECO:0000313" key="4">
    <source>
        <dbReference type="EMBL" id="MCA9755466.1"/>
    </source>
</evidence>
<evidence type="ECO:0000313" key="5">
    <source>
        <dbReference type="Proteomes" id="UP000739538"/>
    </source>
</evidence>
<name>A0A956SCL0_UNCEI</name>
<dbReference type="EMBL" id="JAGQHS010000023">
    <property type="protein sequence ID" value="MCA9755466.1"/>
    <property type="molecule type" value="Genomic_DNA"/>
</dbReference>
<dbReference type="InterPro" id="IPR013783">
    <property type="entry name" value="Ig-like_fold"/>
</dbReference>
<keyword evidence="2" id="KW-0732">Signal</keyword>
<dbReference type="PROSITE" id="PS51257">
    <property type="entry name" value="PROKAR_LIPOPROTEIN"/>
    <property type="match status" value="1"/>
</dbReference>
<dbReference type="InterPro" id="IPR003961">
    <property type="entry name" value="FN3_dom"/>
</dbReference>
<dbReference type="AlphaFoldDB" id="A0A956SCL0"/>
<dbReference type="Gene3D" id="2.60.40.10">
    <property type="entry name" value="Immunoglobulins"/>
    <property type="match status" value="2"/>
</dbReference>
<keyword evidence="1" id="KW-0677">Repeat</keyword>
<dbReference type="InterPro" id="IPR050991">
    <property type="entry name" value="ECM_Regulatory_Proteins"/>
</dbReference>
<dbReference type="SMART" id="SM00060">
    <property type="entry name" value="FN3"/>
    <property type="match status" value="2"/>
</dbReference>
<evidence type="ECO:0000256" key="2">
    <source>
        <dbReference type="SAM" id="SignalP"/>
    </source>
</evidence>
<dbReference type="Pfam" id="PF16656">
    <property type="entry name" value="Pur_ac_phosph_N"/>
    <property type="match status" value="1"/>
</dbReference>
<dbReference type="GO" id="GO:0046872">
    <property type="term" value="F:metal ion binding"/>
    <property type="evidence" value="ECO:0007669"/>
    <property type="project" value="InterPro"/>
</dbReference>
<evidence type="ECO:0000259" key="3">
    <source>
        <dbReference type="PROSITE" id="PS50853"/>
    </source>
</evidence>